<reference evidence="1 2" key="1">
    <citation type="submission" date="2024-10" db="EMBL/GenBank/DDBJ databases">
        <authorList>
            <person name="Kim D."/>
        </authorList>
    </citation>
    <scope>NUCLEOTIDE SEQUENCE [LARGE SCALE GENOMIC DNA]</scope>
    <source>
        <strain evidence="1">BH-2024</strain>
    </source>
</reference>
<gene>
    <name evidence="1" type="ORF">niasHT_011565</name>
</gene>
<name>A0ABD2L9Q3_9BILA</name>
<accession>A0ABD2L9Q3</accession>
<keyword evidence="2" id="KW-1185">Reference proteome</keyword>
<dbReference type="EMBL" id="JBICBT010000513">
    <property type="protein sequence ID" value="KAL3111204.1"/>
    <property type="molecule type" value="Genomic_DNA"/>
</dbReference>
<dbReference type="AlphaFoldDB" id="A0ABD2L9Q3"/>
<comment type="caution">
    <text evidence="1">The sequence shown here is derived from an EMBL/GenBank/DDBJ whole genome shotgun (WGS) entry which is preliminary data.</text>
</comment>
<sequence length="100" mass="11858">MTFFKFIRKYCALFSNRLLISDEFEFWKTAIRWADEKCRQNGIEFSSENRRSVLGQALFKIRFLNIHAEDFAICVGEPWNGVLRKSSSEKEVNELLENDK</sequence>
<evidence type="ECO:0000313" key="1">
    <source>
        <dbReference type="EMBL" id="KAL3111204.1"/>
    </source>
</evidence>
<dbReference type="Proteomes" id="UP001620626">
    <property type="component" value="Unassembled WGS sequence"/>
</dbReference>
<protein>
    <submittedName>
        <fullName evidence="1">Uncharacterized protein</fullName>
    </submittedName>
</protein>
<evidence type="ECO:0000313" key="2">
    <source>
        <dbReference type="Proteomes" id="UP001620626"/>
    </source>
</evidence>
<proteinExistence type="predicted"/>
<organism evidence="1 2">
    <name type="scientific">Heterodera trifolii</name>
    <dbReference type="NCBI Taxonomy" id="157864"/>
    <lineage>
        <taxon>Eukaryota</taxon>
        <taxon>Metazoa</taxon>
        <taxon>Ecdysozoa</taxon>
        <taxon>Nematoda</taxon>
        <taxon>Chromadorea</taxon>
        <taxon>Rhabditida</taxon>
        <taxon>Tylenchina</taxon>
        <taxon>Tylenchomorpha</taxon>
        <taxon>Tylenchoidea</taxon>
        <taxon>Heteroderidae</taxon>
        <taxon>Heteroderinae</taxon>
        <taxon>Heterodera</taxon>
    </lineage>
</organism>